<proteinExistence type="predicted"/>
<name>A0A218VBS0_9PASE</name>
<reference evidence="1 2" key="1">
    <citation type="submission" date="2017-05" db="EMBL/GenBank/DDBJ databases">
        <title>Genome of assembly of the Bengalese finch, Lonchura striata domestica.</title>
        <authorList>
            <person name="Colquitt B.M."/>
            <person name="Brainard M.S."/>
        </authorList>
    </citation>
    <scope>NUCLEOTIDE SEQUENCE [LARGE SCALE GENOMIC DNA]</scope>
    <source>
        <strain evidence="1">White83orange57</strain>
    </source>
</reference>
<dbReference type="Proteomes" id="UP000197619">
    <property type="component" value="Unassembled WGS sequence"/>
</dbReference>
<protein>
    <submittedName>
        <fullName evidence="1">Uncharacterized protein</fullName>
    </submittedName>
</protein>
<evidence type="ECO:0000313" key="1">
    <source>
        <dbReference type="EMBL" id="OWK63032.1"/>
    </source>
</evidence>
<organism evidence="1 2">
    <name type="scientific">Lonchura striata</name>
    <name type="common">white-rumped munia</name>
    <dbReference type="NCBI Taxonomy" id="40157"/>
    <lineage>
        <taxon>Eukaryota</taxon>
        <taxon>Metazoa</taxon>
        <taxon>Chordata</taxon>
        <taxon>Craniata</taxon>
        <taxon>Vertebrata</taxon>
        <taxon>Euteleostomi</taxon>
        <taxon>Archelosauria</taxon>
        <taxon>Archosauria</taxon>
        <taxon>Dinosauria</taxon>
        <taxon>Saurischia</taxon>
        <taxon>Theropoda</taxon>
        <taxon>Coelurosauria</taxon>
        <taxon>Aves</taxon>
        <taxon>Neognathae</taxon>
        <taxon>Neoaves</taxon>
        <taxon>Telluraves</taxon>
        <taxon>Australaves</taxon>
        <taxon>Passeriformes</taxon>
        <taxon>Passeroidea</taxon>
        <taxon>Estrildidae</taxon>
        <taxon>Estrildinae</taxon>
        <taxon>Lonchura</taxon>
    </lineage>
</organism>
<sequence length="66" mass="7683">MMIKEFSVSLFLNGTSQIIKRPSGFFVWRDLKPATIYTFKFIFEQLNPEFVNVSQSLDIQAETGIY</sequence>
<comment type="caution">
    <text evidence="1">The sequence shown here is derived from an EMBL/GenBank/DDBJ whole genome shotgun (WGS) entry which is preliminary data.</text>
</comment>
<evidence type="ECO:0000313" key="2">
    <source>
        <dbReference type="Proteomes" id="UP000197619"/>
    </source>
</evidence>
<keyword evidence="2" id="KW-1185">Reference proteome</keyword>
<gene>
    <name evidence="1" type="ORF">RLOC_00000626</name>
</gene>
<accession>A0A218VBS0</accession>
<dbReference type="EMBL" id="MUZQ01000017">
    <property type="protein sequence ID" value="OWK63032.1"/>
    <property type="molecule type" value="Genomic_DNA"/>
</dbReference>
<dbReference type="AlphaFoldDB" id="A0A218VBS0"/>